<evidence type="ECO:0000313" key="2">
    <source>
        <dbReference type="EMBL" id="CAI9168303.1"/>
    </source>
</evidence>
<protein>
    <submittedName>
        <fullName evidence="2">Uncharacterized protein</fullName>
    </submittedName>
</protein>
<evidence type="ECO:0000313" key="3">
    <source>
        <dbReference type="Proteomes" id="UP001176941"/>
    </source>
</evidence>
<name>A0ABN8Z6U3_RANTA</name>
<feature type="region of interest" description="Disordered" evidence="1">
    <location>
        <begin position="69"/>
        <end position="96"/>
    </location>
</feature>
<organism evidence="2 3">
    <name type="scientific">Rangifer tarandus platyrhynchus</name>
    <name type="common">Svalbard reindeer</name>
    <dbReference type="NCBI Taxonomy" id="3082113"/>
    <lineage>
        <taxon>Eukaryota</taxon>
        <taxon>Metazoa</taxon>
        <taxon>Chordata</taxon>
        <taxon>Craniata</taxon>
        <taxon>Vertebrata</taxon>
        <taxon>Euteleostomi</taxon>
        <taxon>Mammalia</taxon>
        <taxon>Eutheria</taxon>
        <taxon>Laurasiatheria</taxon>
        <taxon>Artiodactyla</taxon>
        <taxon>Ruminantia</taxon>
        <taxon>Pecora</taxon>
        <taxon>Cervidae</taxon>
        <taxon>Odocoileinae</taxon>
        <taxon>Rangifer</taxon>
    </lineage>
</organism>
<proteinExistence type="predicted"/>
<accession>A0ABN8Z6U3</accession>
<gene>
    <name evidence="2" type="ORF">MRATA1EN1_LOCUS17265</name>
</gene>
<evidence type="ECO:0000256" key="1">
    <source>
        <dbReference type="SAM" id="MobiDB-lite"/>
    </source>
</evidence>
<sequence>MGVGISCGHLPPLLENLIPVDTAGRSPDRPSGTPCDEARITCKGGGGVCGAPLEPVAVCRRLGGMQQCTGADPPRSGPRGLRVRDPIPPPFERASRSLPATRTLGCHLLASVISQEFPKRSLT</sequence>
<dbReference type="EMBL" id="OX459964">
    <property type="protein sequence ID" value="CAI9168303.1"/>
    <property type="molecule type" value="Genomic_DNA"/>
</dbReference>
<keyword evidence="3" id="KW-1185">Reference proteome</keyword>
<dbReference type="Proteomes" id="UP001176941">
    <property type="component" value="Chromosome 28"/>
</dbReference>
<reference evidence="2" key="1">
    <citation type="submission" date="2023-04" db="EMBL/GenBank/DDBJ databases">
        <authorList>
            <consortium name="ELIXIR-Norway"/>
        </authorList>
    </citation>
    <scope>NUCLEOTIDE SEQUENCE [LARGE SCALE GENOMIC DNA]</scope>
</reference>